<evidence type="ECO:0000313" key="4">
    <source>
        <dbReference type="Proteomes" id="UP000637774"/>
    </source>
</evidence>
<evidence type="ECO:0000313" key="3">
    <source>
        <dbReference type="EMBL" id="GGH86938.1"/>
    </source>
</evidence>
<evidence type="ECO:0000256" key="1">
    <source>
        <dbReference type="SAM" id="SignalP"/>
    </source>
</evidence>
<evidence type="ECO:0000259" key="2">
    <source>
        <dbReference type="Pfam" id="PF03724"/>
    </source>
</evidence>
<organism evidence="3 4">
    <name type="scientific">Hymenobacter frigidus</name>
    <dbReference type="NCBI Taxonomy" id="1524095"/>
    <lineage>
        <taxon>Bacteria</taxon>
        <taxon>Pseudomonadati</taxon>
        <taxon>Bacteroidota</taxon>
        <taxon>Cytophagia</taxon>
        <taxon>Cytophagales</taxon>
        <taxon>Hymenobacteraceae</taxon>
        <taxon>Hymenobacter</taxon>
    </lineage>
</organism>
<dbReference type="Proteomes" id="UP000637774">
    <property type="component" value="Unassembled WGS sequence"/>
</dbReference>
<dbReference type="InterPro" id="IPR038670">
    <property type="entry name" value="HslJ-like_sf"/>
</dbReference>
<accession>A0ABQ2A9J8</accession>
<proteinExistence type="predicted"/>
<reference evidence="4" key="1">
    <citation type="journal article" date="2019" name="Int. J. Syst. Evol. Microbiol.">
        <title>The Global Catalogue of Microorganisms (GCM) 10K type strain sequencing project: providing services to taxonomists for standard genome sequencing and annotation.</title>
        <authorList>
            <consortium name="The Broad Institute Genomics Platform"/>
            <consortium name="The Broad Institute Genome Sequencing Center for Infectious Disease"/>
            <person name="Wu L."/>
            <person name="Ma J."/>
        </authorList>
    </citation>
    <scope>NUCLEOTIDE SEQUENCE [LARGE SCALE GENOMIC DNA]</scope>
    <source>
        <strain evidence="4">CGMCC 1.14966</strain>
    </source>
</reference>
<dbReference type="InterPro" id="IPR005184">
    <property type="entry name" value="DUF306_Meta_HslJ"/>
</dbReference>
<comment type="caution">
    <text evidence="3">The sequence shown here is derived from an EMBL/GenBank/DDBJ whole genome shotgun (WGS) entry which is preliminary data.</text>
</comment>
<dbReference type="RefSeq" id="WP_188562380.1">
    <property type="nucleotide sequence ID" value="NZ_BMGY01000022.1"/>
</dbReference>
<feature type="domain" description="DUF306" evidence="2">
    <location>
        <begin position="32"/>
        <end position="136"/>
    </location>
</feature>
<protein>
    <recommendedName>
        <fullName evidence="2">DUF306 domain-containing protein</fullName>
    </recommendedName>
</protein>
<sequence length="148" mass="15816">MTIRPLLPLALLATFALASCEKDNGASPTQSALLETRWLLASVDNAPVSLSSYSGTSRSYIEFVGLGKCTVGLGPCNNFSGRFSLGGGQQLSIAPQIPTRATCPVQALETHYLDNLALTARYEISGPELRLYDAAAAAPRLVFRRAER</sequence>
<keyword evidence="1" id="KW-0732">Signal</keyword>
<dbReference type="Pfam" id="PF03724">
    <property type="entry name" value="META"/>
    <property type="match status" value="1"/>
</dbReference>
<feature type="signal peptide" evidence="1">
    <location>
        <begin position="1"/>
        <end position="18"/>
    </location>
</feature>
<gene>
    <name evidence="3" type="ORF">GCM10011495_24680</name>
</gene>
<dbReference type="PROSITE" id="PS51257">
    <property type="entry name" value="PROKAR_LIPOPROTEIN"/>
    <property type="match status" value="1"/>
</dbReference>
<name>A0ABQ2A9J8_9BACT</name>
<dbReference type="Gene3D" id="2.40.128.270">
    <property type="match status" value="1"/>
</dbReference>
<dbReference type="EMBL" id="BMGY01000022">
    <property type="protein sequence ID" value="GGH86938.1"/>
    <property type="molecule type" value="Genomic_DNA"/>
</dbReference>
<feature type="chain" id="PRO_5045826366" description="DUF306 domain-containing protein" evidence="1">
    <location>
        <begin position="19"/>
        <end position="148"/>
    </location>
</feature>
<keyword evidence="4" id="KW-1185">Reference proteome</keyword>